<dbReference type="InterPro" id="IPR006225">
    <property type="entry name" value="PsdUridine_synth_RluC/D"/>
</dbReference>
<proteinExistence type="inferred from homology"/>
<dbReference type="RefSeq" id="WP_214684571.1">
    <property type="nucleotide sequence ID" value="NZ_CP109617.1"/>
</dbReference>
<dbReference type="CDD" id="cd02869">
    <property type="entry name" value="PseudoU_synth_RluA_like"/>
    <property type="match status" value="1"/>
</dbReference>
<protein>
    <recommendedName>
        <fullName evidence="3">Pseudouridine synthase</fullName>
        <ecNumber evidence="3">5.4.99.-</ecNumber>
    </recommendedName>
</protein>
<sequence length="296" mass="33317">MQGFTIRRVVEKAIPLRDFLMQDMGISRKMLTLVKHEGDIEVNGMHRTVRHELEPGDEVIVRFPPESPSLDMVASERPIRILYEDDTLLAVDKPAGIATIPSRLHPTDTLANAVLGYYQRIGLSSAIHVINRLDRDTSGVVLFAKYGFIHHRFSELQKANGLMRTYKALVEEEVTPQTIDAPIGRAENSIMERVVTTEGQRAITHILACQPFGSGSLLTIRLETGRTHQIRVHLRHIGHPLIGDSMYGGAARMPRHALHSASARFIHPMTGDEIQIEAPIPEDFRTYKERGWDITQ</sequence>
<dbReference type="SUPFAM" id="SSF55120">
    <property type="entry name" value="Pseudouridine synthase"/>
    <property type="match status" value="1"/>
</dbReference>
<dbReference type="InterPro" id="IPR006224">
    <property type="entry name" value="PsdUridine_synth_RluA-like_CS"/>
</dbReference>
<comment type="function">
    <text evidence="3">Responsible for synthesis of pseudouridine from uracil.</text>
</comment>
<evidence type="ECO:0000313" key="5">
    <source>
        <dbReference type="EMBL" id="WED54359.1"/>
    </source>
</evidence>
<comment type="catalytic activity">
    <reaction evidence="1 3">
        <text>a uridine in RNA = a pseudouridine in RNA</text>
        <dbReference type="Rhea" id="RHEA:48348"/>
        <dbReference type="Rhea" id="RHEA-COMP:12068"/>
        <dbReference type="Rhea" id="RHEA-COMP:12069"/>
        <dbReference type="ChEBI" id="CHEBI:65314"/>
        <dbReference type="ChEBI" id="CHEBI:65315"/>
    </reaction>
</comment>
<dbReference type="PANTHER" id="PTHR21600:SF35">
    <property type="entry name" value="PSEUDOURIDINE SYNTHASE"/>
    <property type="match status" value="1"/>
</dbReference>
<accession>A0ABY8B1D6</accession>
<dbReference type="PANTHER" id="PTHR21600">
    <property type="entry name" value="MITOCHONDRIAL RNA PSEUDOURIDINE SYNTHASE"/>
    <property type="match status" value="1"/>
</dbReference>
<keyword evidence="3" id="KW-0413">Isomerase</keyword>
<comment type="similarity">
    <text evidence="2 3">Belongs to the pseudouridine synthase RluA family.</text>
</comment>
<dbReference type="InterPro" id="IPR020103">
    <property type="entry name" value="PsdUridine_synth_cat_dom_sf"/>
</dbReference>
<dbReference type="InterPro" id="IPR050188">
    <property type="entry name" value="RluA_PseudoU_synthase"/>
</dbReference>
<dbReference type="EC" id="5.4.99.-" evidence="3"/>
<dbReference type="PROSITE" id="PS01129">
    <property type="entry name" value="PSI_RLU"/>
    <property type="match status" value="1"/>
</dbReference>
<organism evidence="5 6">
    <name type="scientific">Exiguobacterium profundum</name>
    <dbReference type="NCBI Taxonomy" id="307643"/>
    <lineage>
        <taxon>Bacteria</taxon>
        <taxon>Bacillati</taxon>
        <taxon>Bacillota</taxon>
        <taxon>Bacilli</taxon>
        <taxon>Bacillales</taxon>
        <taxon>Bacillales Family XII. Incertae Sedis</taxon>
        <taxon>Exiguobacterium</taxon>
    </lineage>
</organism>
<evidence type="ECO:0000259" key="4">
    <source>
        <dbReference type="Pfam" id="PF00849"/>
    </source>
</evidence>
<evidence type="ECO:0000256" key="3">
    <source>
        <dbReference type="RuleBase" id="RU362028"/>
    </source>
</evidence>
<name>A0ABY8B1D6_9BACL</name>
<dbReference type="Gene3D" id="3.30.2350.10">
    <property type="entry name" value="Pseudouridine synthase"/>
    <property type="match status" value="1"/>
</dbReference>
<dbReference type="EMBL" id="CP109617">
    <property type="protein sequence ID" value="WED54359.1"/>
    <property type="molecule type" value="Genomic_DNA"/>
</dbReference>
<evidence type="ECO:0000313" key="6">
    <source>
        <dbReference type="Proteomes" id="UP001219957"/>
    </source>
</evidence>
<dbReference type="Pfam" id="PF00849">
    <property type="entry name" value="PseudoU_synth_2"/>
    <property type="match status" value="1"/>
</dbReference>
<reference evidence="5 6" key="1">
    <citation type="submission" date="2022-10" db="EMBL/GenBank/DDBJ databases">
        <title>Complete genome sequence of Exiguobacterium profundum TSS-3 isolated from an extremely saline-alkaline spring located in Ixtapa, Chiapas-Mexico.</title>
        <authorList>
            <person name="Rincon-Rosales R."/>
            <person name="Rogel M.A."/>
            <person name="Rincon-Molina C.I."/>
            <person name="Guerrero G."/>
            <person name="Manzano-Gomez L.A."/>
            <person name="Lopez-Lopez A."/>
            <person name="Rincon Molina F.A."/>
            <person name="Martinez-Romero E."/>
        </authorList>
    </citation>
    <scope>NUCLEOTIDE SEQUENCE [LARGE SCALE GENOMIC DNA]</scope>
    <source>
        <strain evidence="5 6">TSS-3</strain>
    </source>
</reference>
<dbReference type="Proteomes" id="UP001219957">
    <property type="component" value="Chromosome"/>
</dbReference>
<feature type="domain" description="Pseudouridine synthase RsuA/RluA-like" evidence="4">
    <location>
        <begin position="88"/>
        <end position="236"/>
    </location>
</feature>
<dbReference type="NCBIfam" id="TIGR00005">
    <property type="entry name" value="rluA_subfam"/>
    <property type="match status" value="1"/>
</dbReference>
<dbReference type="InterPro" id="IPR006145">
    <property type="entry name" value="PsdUridine_synth_RsuA/RluA"/>
</dbReference>
<evidence type="ECO:0000256" key="1">
    <source>
        <dbReference type="ARBA" id="ARBA00000073"/>
    </source>
</evidence>
<evidence type="ECO:0000256" key="2">
    <source>
        <dbReference type="ARBA" id="ARBA00010876"/>
    </source>
</evidence>
<gene>
    <name evidence="5" type="ORF">OE059_09860</name>
</gene>
<keyword evidence="6" id="KW-1185">Reference proteome</keyword>